<evidence type="ECO:0000256" key="1">
    <source>
        <dbReference type="SAM" id="MobiDB-lite"/>
    </source>
</evidence>
<comment type="caution">
    <text evidence="3">The sequence shown here is derived from an EMBL/GenBank/DDBJ whole genome shotgun (WGS) entry which is preliminary data.</text>
</comment>
<keyword evidence="2" id="KW-1133">Transmembrane helix</keyword>
<organism evidence="3 4">
    <name type="scientific">Hymenobacter glacieicola</name>
    <dbReference type="NCBI Taxonomy" id="1562124"/>
    <lineage>
        <taxon>Bacteria</taxon>
        <taxon>Pseudomonadati</taxon>
        <taxon>Bacteroidota</taxon>
        <taxon>Cytophagia</taxon>
        <taxon>Cytophagales</taxon>
        <taxon>Hymenobacteraceae</taxon>
        <taxon>Hymenobacter</taxon>
    </lineage>
</organism>
<keyword evidence="2" id="KW-0472">Membrane</keyword>
<dbReference type="RefSeq" id="WP_188556571.1">
    <property type="nucleotide sequence ID" value="NZ_BMGS01000002.1"/>
</dbReference>
<keyword evidence="2" id="KW-0812">Transmembrane</keyword>
<reference evidence="4" key="1">
    <citation type="journal article" date="2019" name="Int. J. Syst. Evol. Microbiol.">
        <title>The Global Catalogue of Microorganisms (GCM) 10K type strain sequencing project: providing services to taxonomists for standard genome sequencing and annotation.</title>
        <authorList>
            <consortium name="The Broad Institute Genomics Platform"/>
            <consortium name="The Broad Institute Genome Sequencing Center for Infectious Disease"/>
            <person name="Wu L."/>
            <person name="Ma J."/>
        </authorList>
    </citation>
    <scope>NUCLEOTIDE SEQUENCE [LARGE SCALE GENOMIC DNA]</scope>
    <source>
        <strain evidence="4">CGMCC 1.12990</strain>
    </source>
</reference>
<keyword evidence="4" id="KW-1185">Reference proteome</keyword>
<feature type="region of interest" description="Disordered" evidence="1">
    <location>
        <begin position="56"/>
        <end position="87"/>
    </location>
</feature>
<evidence type="ECO:0000256" key="2">
    <source>
        <dbReference type="SAM" id="Phobius"/>
    </source>
</evidence>
<protein>
    <submittedName>
        <fullName evidence="3">Uncharacterized protein</fullName>
    </submittedName>
</protein>
<evidence type="ECO:0000313" key="4">
    <source>
        <dbReference type="Proteomes" id="UP000601361"/>
    </source>
</evidence>
<sequence>MRYLVAALLSLAACKSIQTTINQTGSGHTATTATAQEPEAVVAGPGATVVDAEKPTAPVQLGQGNQATDNTKAGSRGGAAATAPAAVATTTTTKENWLRPLLPWAAGVVVLALLYSLLPLGLNGSGWLLVLLRRGRSREPETG</sequence>
<evidence type="ECO:0000313" key="3">
    <source>
        <dbReference type="EMBL" id="GGG34332.1"/>
    </source>
</evidence>
<gene>
    <name evidence="3" type="ORF">GCM10011378_08430</name>
</gene>
<dbReference type="Proteomes" id="UP000601361">
    <property type="component" value="Unassembled WGS sequence"/>
</dbReference>
<name>A0ABQ1WLV9_9BACT</name>
<proteinExistence type="predicted"/>
<feature type="compositionally biased region" description="Polar residues" evidence="1">
    <location>
        <begin position="62"/>
        <end position="73"/>
    </location>
</feature>
<feature type="transmembrane region" description="Helical" evidence="2">
    <location>
        <begin position="104"/>
        <end position="132"/>
    </location>
</feature>
<accession>A0ABQ1WLV9</accession>
<dbReference type="EMBL" id="BMGS01000002">
    <property type="protein sequence ID" value="GGG34332.1"/>
    <property type="molecule type" value="Genomic_DNA"/>
</dbReference>